<reference evidence="1" key="1">
    <citation type="submission" date="2016-04" db="EMBL/GenBank/DDBJ databases">
        <authorList>
            <person name="Evans L.H."/>
            <person name="Alamgir A."/>
            <person name="Owens N."/>
            <person name="Weber N.D."/>
            <person name="Virtaneva K."/>
            <person name="Barbian K."/>
            <person name="Babar A."/>
            <person name="Rosenke K."/>
        </authorList>
    </citation>
    <scope>NUCLEOTIDE SEQUENCE</scope>
    <source>
        <strain evidence="1">86</strain>
    </source>
</reference>
<evidence type="ECO:0000313" key="1">
    <source>
        <dbReference type="EMBL" id="SBW06236.1"/>
    </source>
</evidence>
<dbReference type="SUPFAM" id="SSF51120">
    <property type="entry name" value="beta-Roll"/>
    <property type="match status" value="1"/>
</dbReference>
<dbReference type="PROSITE" id="PS00330">
    <property type="entry name" value="HEMOLYSIN_CALCIUM"/>
    <property type="match status" value="1"/>
</dbReference>
<accession>A0A212K3K6</accession>
<dbReference type="EMBL" id="FLUQ01000002">
    <property type="protein sequence ID" value="SBW06236.1"/>
    <property type="molecule type" value="Genomic_DNA"/>
</dbReference>
<dbReference type="Gene3D" id="2.150.10.10">
    <property type="entry name" value="Serralysin-like metalloprotease, C-terminal"/>
    <property type="match status" value="1"/>
</dbReference>
<dbReference type="PRINTS" id="PR00313">
    <property type="entry name" value="CABNDNGRPT"/>
</dbReference>
<dbReference type="AlphaFoldDB" id="A0A212K3K6"/>
<dbReference type="GO" id="GO:0005509">
    <property type="term" value="F:calcium ion binding"/>
    <property type="evidence" value="ECO:0007669"/>
    <property type="project" value="InterPro"/>
</dbReference>
<gene>
    <name evidence="1" type="ORF">KL86DPRO_20627</name>
</gene>
<dbReference type="InterPro" id="IPR011049">
    <property type="entry name" value="Serralysin-like_metalloprot_C"/>
</dbReference>
<dbReference type="Pfam" id="PF00353">
    <property type="entry name" value="HemolysinCabind"/>
    <property type="match status" value="1"/>
</dbReference>
<name>A0A212K3K6_9DELT</name>
<organism evidence="1">
    <name type="scientific">uncultured delta proteobacterium</name>
    <dbReference type="NCBI Taxonomy" id="34034"/>
    <lineage>
        <taxon>Bacteria</taxon>
        <taxon>Deltaproteobacteria</taxon>
        <taxon>environmental samples</taxon>
    </lineage>
</organism>
<dbReference type="InterPro" id="IPR018511">
    <property type="entry name" value="Hemolysin-typ_Ca-bd_CS"/>
</dbReference>
<dbReference type="InterPro" id="IPR001343">
    <property type="entry name" value="Hemolysn_Ca-bd"/>
</dbReference>
<sequence length="677" mass="71305">MAPESTSVSTVSNQTIQIAKPAAGETLNITSVPGGNLAFSFDPAAATITRTGNDLMVEVDGGGTVRLNDFFVVGDQSLPSLTMPDGVSVASADFLSSFNIELETAAGPGAGAGAAGSGAGEYADDAGSLVDGVDRLGSLGTDYWGYESEIPEQYEGLLADAGIGLPGDPGIPGIPGVPPYVPPVDDGFLHAHPNAENVTLQTGYAKTQTGTRTIEDGGTFDLNLDTNITGKTGTHHSGQTKQDHYGITSSSGNYGVLEKALGGFDLKSLIENEDDSWKSKGSSVGAAESGVIKLDASGDLTADWTMVPNNSGSVDGKVSDASIVFLFRINSDGTRTLIDHSDLFRYDDAVGKNYVIKDCSFTWDNLEPGNYVLVYAVAEAGQGNGQKTILCPGEASYTGELEIPVYKDVYNFDLSAEGNVILDPNTDLNADPDHVQDHHSSYGPEDISVIGITCDYFSKVEILDGEFVATGIYKDYNFTFTMTPEGVYTFHIDGKGMAVTLDEFNIQYTIQTPDGKEATSELALHSDYTVIDLSDTGSVADANYDANNIIYGTEGDDIIYGGGGNDILYGGQGADTFAWKAGDHDGSTDKVMDFSFSDGDKLLFEGLTDPGSIDLKLENNVLTLTVPNAAGNNVIVEVSFQAGELEQFTSNYATQNSGDTSGMEQAMLQQMIQNIGG</sequence>
<protein>
    <submittedName>
        <fullName evidence="1">Uncharacterized protein</fullName>
    </submittedName>
</protein>
<proteinExistence type="predicted"/>